<dbReference type="Proteomes" id="UP001249851">
    <property type="component" value="Unassembled WGS sequence"/>
</dbReference>
<evidence type="ECO:0000256" key="8">
    <source>
        <dbReference type="ARBA" id="ARBA00022833"/>
    </source>
</evidence>
<evidence type="ECO:0000256" key="7">
    <source>
        <dbReference type="ARBA" id="ARBA00022786"/>
    </source>
</evidence>
<dbReference type="GO" id="GO:0061630">
    <property type="term" value="F:ubiquitin protein ligase activity"/>
    <property type="evidence" value="ECO:0007669"/>
    <property type="project" value="UniProtKB-EC"/>
</dbReference>
<dbReference type="Pfam" id="PF22191">
    <property type="entry name" value="IBR_1"/>
    <property type="match status" value="1"/>
</dbReference>
<feature type="domain" description="RING-type" evidence="10">
    <location>
        <begin position="22"/>
        <end position="234"/>
    </location>
</feature>
<dbReference type="PROSITE" id="PS51873">
    <property type="entry name" value="TRIAD"/>
    <property type="match status" value="1"/>
</dbReference>
<keyword evidence="7" id="KW-0833">Ubl conjugation pathway</keyword>
<evidence type="ECO:0000256" key="9">
    <source>
        <dbReference type="SAM" id="Phobius"/>
    </source>
</evidence>
<accession>A0AAD9VAQ8</accession>
<gene>
    <name evidence="11" type="ORF">P5673_008237</name>
</gene>
<evidence type="ECO:0000256" key="4">
    <source>
        <dbReference type="ARBA" id="ARBA00022723"/>
    </source>
</evidence>
<evidence type="ECO:0000256" key="1">
    <source>
        <dbReference type="ARBA" id="ARBA00001798"/>
    </source>
</evidence>
<keyword evidence="5" id="KW-0677">Repeat</keyword>
<dbReference type="GO" id="GO:0008270">
    <property type="term" value="F:zinc ion binding"/>
    <property type="evidence" value="ECO:0007669"/>
    <property type="project" value="UniProtKB-KW"/>
</dbReference>
<keyword evidence="3" id="KW-0808">Transferase</keyword>
<dbReference type="Gene3D" id="3.30.40.10">
    <property type="entry name" value="Zinc/RING finger domain, C3HC4 (zinc finger)"/>
    <property type="match status" value="1"/>
</dbReference>
<dbReference type="EC" id="2.3.2.31" evidence="2"/>
<dbReference type="InterPro" id="IPR002867">
    <property type="entry name" value="IBR_dom"/>
</dbReference>
<feature type="transmembrane region" description="Helical" evidence="9">
    <location>
        <begin position="249"/>
        <end position="276"/>
    </location>
</feature>
<sequence length="283" mass="32314">MNNADDTSFGSKANSIGSNSDLLQSCYICLENLRKNQTSIHCNCDAVFCDSCLGAYVRLQITEGRWKVECANCSSLMPEDLIQKFLQDYPLLQDHFNRLVIDAQRDPLAKTCPNCCAQNRVKNQRAKQVTCHECQFIWCFRCHAPWHKGLTCKDFKRGSKMFKKWTKGTTRGVANARPCPKCKVFIQRLEGCDHMSCPRCRTSFCYLCGERIRHSKLLGGHWSIYSVLGCKAIYKKNQPVQRKLIRGCLLGIVLITLPVMAVMFAAASPMLGIFYLQKYIRKR</sequence>
<evidence type="ECO:0000256" key="6">
    <source>
        <dbReference type="ARBA" id="ARBA00022771"/>
    </source>
</evidence>
<dbReference type="AlphaFoldDB" id="A0AAD9VAQ8"/>
<dbReference type="InterPro" id="IPR013083">
    <property type="entry name" value="Znf_RING/FYVE/PHD"/>
</dbReference>
<keyword evidence="12" id="KW-1185">Reference proteome</keyword>
<dbReference type="SMART" id="SM00647">
    <property type="entry name" value="IBR"/>
    <property type="match status" value="2"/>
</dbReference>
<dbReference type="PANTHER" id="PTHR11685">
    <property type="entry name" value="RBR FAMILY RING FINGER AND IBR DOMAIN-CONTAINING"/>
    <property type="match status" value="1"/>
</dbReference>
<comment type="caution">
    <text evidence="11">The sequence shown here is derived from an EMBL/GenBank/DDBJ whole genome shotgun (WGS) entry which is preliminary data.</text>
</comment>
<dbReference type="EMBL" id="JARQWQ010000014">
    <property type="protein sequence ID" value="KAK2567424.1"/>
    <property type="molecule type" value="Genomic_DNA"/>
</dbReference>
<dbReference type="GO" id="GO:0016567">
    <property type="term" value="P:protein ubiquitination"/>
    <property type="evidence" value="ECO:0007669"/>
    <property type="project" value="InterPro"/>
</dbReference>
<evidence type="ECO:0000256" key="5">
    <source>
        <dbReference type="ARBA" id="ARBA00022737"/>
    </source>
</evidence>
<dbReference type="Gene3D" id="1.20.120.1750">
    <property type="match status" value="1"/>
</dbReference>
<name>A0AAD9VAQ8_ACRCE</name>
<keyword evidence="6" id="KW-0863">Zinc-finger</keyword>
<dbReference type="InterPro" id="IPR044066">
    <property type="entry name" value="TRIAD_supradom"/>
</dbReference>
<keyword evidence="9" id="KW-0812">Transmembrane</keyword>
<keyword evidence="8" id="KW-0862">Zinc</keyword>
<evidence type="ECO:0000259" key="10">
    <source>
        <dbReference type="PROSITE" id="PS51873"/>
    </source>
</evidence>
<evidence type="ECO:0000313" key="12">
    <source>
        <dbReference type="Proteomes" id="UP001249851"/>
    </source>
</evidence>
<evidence type="ECO:0000313" key="11">
    <source>
        <dbReference type="EMBL" id="KAK2567424.1"/>
    </source>
</evidence>
<reference evidence="11" key="1">
    <citation type="journal article" date="2023" name="G3 (Bethesda)">
        <title>Whole genome assembly and annotation of the endangered Caribbean coral Acropora cervicornis.</title>
        <authorList>
            <person name="Selwyn J.D."/>
            <person name="Vollmer S.V."/>
        </authorList>
    </citation>
    <scope>NUCLEOTIDE SEQUENCE</scope>
    <source>
        <strain evidence="11">K2</strain>
    </source>
</reference>
<organism evidence="11 12">
    <name type="scientific">Acropora cervicornis</name>
    <name type="common">Staghorn coral</name>
    <dbReference type="NCBI Taxonomy" id="6130"/>
    <lineage>
        <taxon>Eukaryota</taxon>
        <taxon>Metazoa</taxon>
        <taxon>Cnidaria</taxon>
        <taxon>Anthozoa</taxon>
        <taxon>Hexacorallia</taxon>
        <taxon>Scleractinia</taxon>
        <taxon>Astrocoeniina</taxon>
        <taxon>Acroporidae</taxon>
        <taxon>Acropora</taxon>
    </lineage>
</organism>
<keyword evidence="9" id="KW-0472">Membrane</keyword>
<protein>
    <recommendedName>
        <fullName evidence="2">RBR-type E3 ubiquitin transferase</fullName>
        <ecNumber evidence="2">2.3.2.31</ecNumber>
    </recommendedName>
</protein>
<proteinExistence type="predicted"/>
<evidence type="ECO:0000256" key="3">
    <source>
        <dbReference type="ARBA" id="ARBA00022679"/>
    </source>
</evidence>
<evidence type="ECO:0000256" key="2">
    <source>
        <dbReference type="ARBA" id="ARBA00012251"/>
    </source>
</evidence>
<dbReference type="InterPro" id="IPR031127">
    <property type="entry name" value="E3_UB_ligase_RBR"/>
</dbReference>
<dbReference type="Pfam" id="PF01485">
    <property type="entry name" value="IBR"/>
    <property type="match status" value="1"/>
</dbReference>
<keyword evidence="9" id="KW-1133">Transmembrane helix</keyword>
<keyword evidence="4" id="KW-0479">Metal-binding</keyword>
<reference evidence="11" key="2">
    <citation type="journal article" date="2023" name="Science">
        <title>Genomic signatures of disease resistance in endangered staghorn corals.</title>
        <authorList>
            <person name="Vollmer S.V."/>
            <person name="Selwyn J.D."/>
            <person name="Despard B.A."/>
            <person name="Roesel C.L."/>
        </authorList>
    </citation>
    <scope>NUCLEOTIDE SEQUENCE</scope>
    <source>
        <strain evidence="11">K2</strain>
    </source>
</reference>
<dbReference type="SUPFAM" id="SSF57850">
    <property type="entry name" value="RING/U-box"/>
    <property type="match status" value="3"/>
</dbReference>
<comment type="catalytic activity">
    <reaction evidence="1">
        <text>[E2 ubiquitin-conjugating enzyme]-S-ubiquitinyl-L-cysteine + [acceptor protein]-L-lysine = [E2 ubiquitin-conjugating enzyme]-L-cysteine + [acceptor protein]-N(6)-ubiquitinyl-L-lysine.</text>
        <dbReference type="EC" id="2.3.2.31"/>
    </reaction>
</comment>